<gene>
    <name evidence="8" type="ORF">Pla133_29290</name>
</gene>
<dbReference type="SMART" id="SM00563">
    <property type="entry name" value="PlsC"/>
    <property type="match status" value="1"/>
</dbReference>
<feature type="region of interest" description="Disordered" evidence="6">
    <location>
        <begin position="235"/>
        <end position="274"/>
    </location>
</feature>
<dbReference type="GO" id="GO:0003841">
    <property type="term" value="F:1-acylglycerol-3-phosphate O-acyltransferase activity"/>
    <property type="evidence" value="ECO:0007669"/>
    <property type="project" value="TreeGrafter"/>
</dbReference>
<dbReference type="CDD" id="cd07989">
    <property type="entry name" value="LPLAT_AGPAT-like"/>
    <property type="match status" value="1"/>
</dbReference>
<protein>
    <submittedName>
        <fullName evidence="8">2-acyl-glycerophospho-ethanolamine acyltransferase</fullName>
    </submittedName>
</protein>
<evidence type="ECO:0000313" key="8">
    <source>
        <dbReference type="EMBL" id="QDU67840.1"/>
    </source>
</evidence>
<dbReference type="Pfam" id="PF01553">
    <property type="entry name" value="Acyltransferase"/>
    <property type="match status" value="1"/>
</dbReference>
<dbReference type="AlphaFoldDB" id="A0A518BLI5"/>
<comment type="pathway">
    <text evidence="1">Lipid metabolism.</text>
</comment>
<dbReference type="PANTHER" id="PTHR10434">
    <property type="entry name" value="1-ACYL-SN-GLYCEROL-3-PHOSPHATE ACYLTRANSFERASE"/>
    <property type="match status" value="1"/>
</dbReference>
<evidence type="ECO:0000256" key="5">
    <source>
        <dbReference type="ARBA" id="ARBA00023315"/>
    </source>
</evidence>
<dbReference type="EMBL" id="CP036287">
    <property type="protein sequence ID" value="QDU67840.1"/>
    <property type="molecule type" value="Genomic_DNA"/>
</dbReference>
<evidence type="ECO:0000259" key="7">
    <source>
        <dbReference type="SMART" id="SM00563"/>
    </source>
</evidence>
<evidence type="ECO:0000256" key="6">
    <source>
        <dbReference type="SAM" id="MobiDB-lite"/>
    </source>
</evidence>
<dbReference type="Proteomes" id="UP000316921">
    <property type="component" value="Chromosome"/>
</dbReference>
<dbReference type="InterPro" id="IPR002123">
    <property type="entry name" value="Plipid/glycerol_acylTrfase"/>
</dbReference>
<evidence type="ECO:0000256" key="4">
    <source>
        <dbReference type="ARBA" id="ARBA00023098"/>
    </source>
</evidence>
<keyword evidence="2" id="KW-0444">Lipid biosynthesis</keyword>
<keyword evidence="4" id="KW-0443">Lipid metabolism</keyword>
<reference evidence="8 9" key="1">
    <citation type="submission" date="2019-02" db="EMBL/GenBank/DDBJ databases">
        <title>Deep-cultivation of Planctomycetes and their phenomic and genomic characterization uncovers novel biology.</title>
        <authorList>
            <person name="Wiegand S."/>
            <person name="Jogler M."/>
            <person name="Boedeker C."/>
            <person name="Pinto D."/>
            <person name="Vollmers J."/>
            <person name="Rivas-Marin E."/>
            <person name="Kohn T."/>
            <person name="Peeters S.H."/>
            <person name="Heuer A."/>
            <person name="Rast P."/>
            <person name="Oberbeckmann S."/>
            <person name="Bunk B."/>
            <person name="Jeske O."/>
            <person name="Meyerdierks A."/>
            <person name="Storesund J.E."/>
            <person name="Kallscheuer N."/>
            <person name="Luecker S."/>
            <person name="Lage O.M."/>
            <person name="Pohl T."/>
            <person name="Merkel B.J."/>
            <person name="Hornburger P."/>
            <person name="Mueller R.-W."/>
            <person name="Bruemmer F."/>
            <person name="Labrenz M."/>
            <person name="Spormann A.M."/>
            <person name="Op den Camp H."/>
            <person name="Overmann J."/>
            <person name="Amann R."/>
            <person name="Jetten M.S.M."/>
            <person name="Mascher T."/>
            <person name="Medema M.H."/>
            <person name="Devos D.P."/>
            <person name="Kaster A.-K."/>
            <person name="Ovreas L."/>
            <person name="Rohde M."/>
            <person name="Galperin M.Y."/>
            <person name="Jogler C."/>
        </authorList>
    </citation>
    <scope>NUCLEOTIDE SEQUENCE [LARGE SCALE GENOMIC DNA]</scope>
    <source>
        <strain evidence="8 9">Pla133</strain>
    </source>
</reference>
<dbReference type="SUPFAM" id="SSF69593">
    <property type="entry name" value="Glycerol-3-phosphate (1)-acyltransferase"/>
    <property type="match status" value="1"/>
</dbReference>
<organism evidence="8 9">
    <name type="scientific">Engelhardtia mirabilis</name>
    <dbReference type="NCBI Taxonomy" id="2528011"/>
    <lineage>
        <taxon>Bacteria</taxon>
        <taxon>Pseudomonadati</taxon>
        <taxon>Planctomycetota</taxon>
        <taxon>Planctomycetia</taxon>
        <taxon>Planctomycetia incertae sedis</taxon>
        <taxon>Engelhardtia</taxon>
    </lineage>
</organism>
<keyword evidence="9" id="KW-1185">Reference proteome</keyword>
<evidence type="ECO:0000313" key="9">
    <source>
        <dbReference type="Proteomes" id="UP000316921"/>
    </source>
</evidence>
<proteinExistence type="predicted"/>
<feature type="domain" description="Phospholipid/glycerol acyltransferase" evidence="7">
    <location>
        <begin position="60"/>
        <end position="172"/>
    </location>
</feature>
<evidence type="ECO:0000256" key="2">
    <source>
        <dbReference type="ARBA" id="ARBA00022516"/>
    </source>
</evidence>
<keyword evidence="5 8" id="KW-0012">Acyltransferase</keyword>
<name>A0A518BLI5_9BACT</name>
<evidence type="ECO:0000256" key="1">
    <source>
        <dbReference type="ARBA" id="ARBA00005189"/>
    </source>
</evidence>
<keyword evidence="3 8" id="KW-0808">Transferase</keyword>
<dbReference type="KEGG" id="pbap:Pla133_29290"/>
<accession>A0A518BLI5</accession>
<dbReference type="GO" id="GO:0006654">
    <property type="term" value="P:phosphatidic acid biosynthetic process"/>
    <property type="evidence" value="ECO:0007669"/>
    <property type="project" value="TreeGrafter"/>
</dbReference>
<evidence type="ECO:0000256" key="3">
    <source>
        <dbReference type="ARBA" id="ARBA00022679"/>
    </source>
</evidence>
<sequence>MPALVLLAPAVVGRLALIAVGRRAQAERYSARVQRHWARLTLRAFGVRVDAAPRPPGGPYLVPANHLSWLDVLVLATQMDCRFVAKSEIAGWPVFGLLARSVGTLFVERGAGRDAVRVGAAMSALLESGISVVIFAEGQVSRGLKVERFHPALFEPAARAGLPCLPAALGYVGPAGGCGTAYSAGWWGDVGLVWHALRVGRFGPLTATVRYADRPLRNGDRKELALGSHRAVAGVFEPLGQSPKPDDDPRSDPPSGESLHGSAVHRAARDSNPR</sequence>
<dbReference type="PANTHER" id="PTHR10434:SF64">
    <property type="entry name" value="1-ACYL-SN-GLYCEROL-3-PHOSPHATE ACYLTRANSFERASE-RELATED"/>
    <property type="match status" value="1"/>
</dbReference>